<sequence>MPRSSSISSIPSTAPGHPTSTQGPPPHARSHPPSPPATSSSAKPRLAKATSLADLRLAKHKLFARFRGNNSAAGDDDELWGTTAEEEAERTPTADTPRDNIQQLSAPPSTASTRSPTPRAPRRPAAPYAFPLDAALSAEELRRLERQREAELAAAAALDYTLHSSHARRSSRSSSAAQVDTPATAPHSVAHVMERLNLGPSSHAHKRSLSREVLEPAFAPDLAGRERSDSVASLFQSRTSSECSSRPRTNDSLPSFAESASTVDTTGSFPPSPVQSPTLRSRPTFGNSYKEVRVDSDAIAAQPRAYAFI</sequence>
<feature type="region of interest" description="Disordered" evidence="1">
    <location>
        <begin position="229"/>
        <end position="285"/>
    </location>
</feature>
<feature type="region of interest" description="Disordered" evidence="1">
    <location>
        <begin position="64"/>
        <end position="131"/>
    </location>
</feature>
<organism evidence="2 3">
    <name type="scientific">Rhodotorula diobovata</name>
    <dbReference type="NCBI Taxonomy" id="5288"/>
    <lineage>
        <taxon>Eukaryota</taxon>
        <taxon>Fungi</taxon>
        <taxon>Dikarya</taxon>
        <taxon>Basidiomycota</taxon>
        <taxon>Pucciniomycotina</taxon>
        <taxon>Microbotryomycetes</taxon>
        <taxon>Sporidiobolales</taxon>
        <taxon>Sporidiobolaceae</taxon>
        <taxon>Rhodotorula</taxon>
    </lineage>
</organism>
<comment type="caution">
    <text evidence="2">The sequence shown here is derived from an EMBL/GenBank/DDBJ whole genome shotgun (WGS) entry which is preliminary data.</text>
</comment>
<dbReference type="Proteomes" id="UP000311382">
    <property type="component" value="Unassembled WGS sequence"/>
</dbReference>
<dbReference type="OrthoDB" id="2529409at2759"/>
<protein>
    <submittedName>
        <fullName evidence="2">Uncharacterized protein</fullName>
    </submittedName>
</protein>
<evidence type="ECO:0000313" key="3">
    <source>
        <dbReference type="Proteomes" id="UP000311382"/>
    </source>
</evidence>
<accession>A0A5C5FW06</accession>
<name>A0A5C5FW06_9BASI</name>
<dbReference type="EMBL" id="SOZI01000055">
    <property type="protein sequence ID" value="TNY20885.1"/>
    <property type="molecule type" value="Genomic_DNA"/>
</dbReference>
<gene>
    <name evidence="2" type="ORF">DMC30DRAFT_229864</name>
</gene>
<feature type="compositionally biased region" description="Pro residues" evidence="1">
    <location>
        <begin position="23"/>
        <end position="36"/>
    </location>
</feature>
<evidence type="ECO:0000313" key="2">
    <source>
        <dbReference type="EMBL" id="TNY20885.1"/>
    </source>
</evidence>
<dbReference type="AlphaFoldDB" id="A0A5C5FW06"/>
<feature type="compositionally biased region" description="Basic and acidic residues" evidence="1">
    <location>
        <begin position="89"/>
        <end position="98"/>
    </location>
</feature>
<feature type="compositionally biased region" description="Low complexity" evidence="1">
    <location>
        <begin position="1"/>
        <end position="12"/>
    </location>
</feature>
<feature type="compositionally biased region" description="Polar residues" evidence="1">
    <location>
        <begin position="230"/>
        <end position="285"/>
    </location>
</feature>
<feature type="compositionally biased region" description="Low complexity" evidence="1">
    <location>
        <begin position="105"/>
        <end position="127"/>
    </location>
</feature>
<evidence type="ECO:0000256" key="1">
    <source>
        <dbReference type="SAM" id="MobiDB-lite"/>
    </source>
</evidence>
<feature type="region of interest" description="Disordered" evidence="1">
    <location>
        <begin position="162"/>
        <end position="185"/>
    </location>
</feature>
<keyword evidence="3" id="KW-1185">Reference proteome</keyword>
<proteinExistence type="predicted"/>
<reference evidence="2 3" key="1">
    <citation type="submission" date="2019-03" db="EMBL/GenBank/DDBJ databases">
        <title>Rhodosporidium diobovatum UCD-FST 08-225 genome sequencing, assembly, and annotation.</title>
        <authorList>
            <person name="Fakankun I.U."/>
            <person name="Fristensky B."/>
            <person name="Levin D.B."/>
        </authorList>
    </citation>
    <scope>NUCLEOTIDE SEQUENCE [LARGE SCALE GENOMIC DNA]</scope>
    <source>
        <strain evidence="2 3">UCD-FST 08-225</strain>
    </source>
</reference>
<feature type="region of interest" description="Disordered" evidence="1">
    <location>
        <begin position="1"/>
        <end position="52"/>
    </location>
</feature>
<feature type="compositionally biased region" description="Acidic residues" evidence="1">
    <location>
        <begin position="74"/>
        <end position="88"/>
    </location>
</feature>